<feature type="domain" description="Flagella basal body P-ring formation protein FlgA SAF" evidence="2">
    <location>
        <begin position="127"/>
        <end position="188"/>
    </location>
</feature>
<comment type="caution">
    <text evidence="3">The sequence shown here is derived from an EMBL/GenBank/DDBJ whole genome shotgun (WGS) entry which is preliminary data.</text>
</comment>
<proteinExistence type="predicted"/>
<accession>A0ABQ6P955</accession>
<dbReference type="Gene3D" id="2.30.30.760">
    <property type="match status" value="1"/>
</dbReference>
<dbReference type="Proteomes" id="UP001187221">
    <property type="component" value="Unassembled WGS sequence"/>
</dbReference>
<gene>
    <name evidence="3" type="ORF">NUTIK01_25570</name>
</gene>
<evidence type="ECO:0000313" key="4">
    <source>
        <dbReference type="Proteomes" id="UP001187221"/>
    </source>
</evidence>
<name>A0ABQ6P955_9SPHN</name>
<evidence type="ECO:0000256" key="1">
    <source>
        <dbReference type="SAM" id="SignalP"/>
    </source>
</evidence>
<feature type="chain" id="PRO_5045555281" description="Flagella basal body P-ring formation protein FlgA SAF domain-containing protein" evidence="1">
    <location>
        <begin position="36"/>
        <end position="191"/>
    </location>
</feature>
<feature type="signal peptide" evidence="1">
    <location>
        <begin position="1"/>
        <end position="35"/>
    </location>
</feature>
<dbReference type="Pfam" id="PF13144">
    <property type="entry name" value="ChapFlgA"/>
    <property type="match status" value="1"/>
</dbReference>
<reference evidence="3 4" key="1">
    <citation type="submission" date="2023-06" db="EMBL/GenBank/DDBJ databases">
        <title>Draft genome sequence of Novosphingobium sp. strain IK01.</title>
        <authorList>
            <person name="Hatamoto M."/>
            <person name="Ikarashi T."/>
            <person name="Yamaguchi T."/>
        </authorList>
    </citation>
    <scope>NUCLEOTIDE SEQUENCE [LARGE SCALE GENOMIC DNA]</scope>
    <source>
        <strain evidence="3 4">IK01</strain>
    </source>
</reference>
<dbReference type="InterPro" id="IPR017585">
    <property type="entry name" value="SAF_FlgA"/>
</dbReference>
<dbReference type="PANTHER" id="PTHR36307">
    <property type="entry name" value="FLAGELLA BASAL BODY P-RING FORMATION PROTEIN FLGA"/>
    <property type="match status" value="1"/>
</dbReference>
<organism evidence="3 4">
    <name type="scientific">Novosphingobium pituita</name>
    <dbReference type="NCBI Taxonomy" id="3056842"/>
    <lineage>
        <taxon>Bacteria</taxon>
        <taxon>Pseudomonadati</taxon>
        <taxon>Pseudomonadota</taxon>
        <taxon>Alphaproteobacteria</taxon>
        <taxon>Sphingomonadales</taxon>
        <taxon>Sphingomonadaceae</taxon>
        <taxon>Novosphingobium</taxon>
    </lineage>
</organism>
<dbReference type="PANTHER" id="PTHR36307:SF1">
    <property type="entry name" value="FLAGELLA BASAL BODY P-RING FORMATION PROTEIN FLGA"/>
    <property type="match status" value="1"/>
</dbReference>
<dbReference type="RefSeq" id="WP_317975430.1">
    <property type="nucleotide sequence ID" value="NZ_BTFW01000001.1"/>
</dbReference>
<protein>
    <recommendedName>
        <fullName evidence="2">Flagella basal body P-ring formation protein FlgA SAF domain-containing protein</fullName>
    </recommendedName>
</protein>
<sequence>MPVSCLRPLRGAACAAACALAAFLAGSGFQAPVLAAPAGFADLAMIDLAVARFTGRAIGVPGGAAQPIDRRLRLAACHSPLLVGWRNAGLDTRSPARDSVVVRCPDGGGWRLYVPLAQAPALAEGASAPLSIQRGEAVTIAIRGEGFSVEQGGEALDAGAAGAWIRVRTAPRADPLRARIVRPGLVEVPVE</sequence>
<evidence type="ECO:0000259" key="2">
    <source>
        <dbReference type="Pfam" id="PF13144"/>
    </source>
</evidence>
<dbReference type="EMBL" id="BTFW01000001">
    <property type="protein sequence ID" value="GMM61780.1"/>
    <property type="molecule type" value="Genomic_DNA"/>
</dbReference>
<evidence type="ECO:0000313" key="3">
    <source>
        <dbReference type="EMBL" id="GMM61780.1"/>
    </source>
</evidence>
<dbReference type="InterPro" id="IPR039246">
    <property type="entry name" value="Flagellar_FlgA"/>
</dbReference>
<keyword evidence="4" id="KW-1185">Reference proteome</keyword>
<keyword evidence="1" id="KW-0732">Signal</keyword>